<feature type="non-terminal residue" evidence="3">
    <location>
        <position position="1"/>
    </location>
</feature>
<feature type="non-terminal residue" evidence="3">
    <location>
        <position position="707"/>
    </location>
</feature>
<reference evidence="3" key="1">
    <citation type="submission" date="2021-02" db="EMBL/GenBank/DDBJ databases">
        <authorList>
            <person name="Dougan E. K."/>
            <person name="Rhodes N."/>
            <person name="Thang M."/>
            <person name="Chan C."/>
        </authorList>
    </citation>
    <scope>NUCLEOTIDE SEQUENCE</scope>
</reference>
<gene>
    <name evidence="3" type="primary">GIP</name>
    <name evidence="3" type="ORF">SNEC2469_LOCUS15853</name>
</gene>
<dbReference type="CDD" id="cd09272">
    <property type="entry name" value="RNase_HI_RT_Ty1"/>
    <property type="match status" value="1"/>
</dbReference>
<dbReference type="InterPro" id="IPR043502">
    <property type="entry name" value="DNA/RNA_pol_sf"/>
</dbReference>
<comment type="caution">
    <text evidence="3">The sequence shown here is derived from an EMBL/GenBank/DDBJ whole genome shotgun (WGS) entry which is preliminary data.</text>
</comment>
<sequence>MLRFFLVFAVAQASQDAREQPLQKDPSGEQLPGSSVFLAFAPEQGALEYQGLERVRGPVSGFVRAYGLHGARFDQGCFGAPGVYESRIVTSSWSLYEMIHEVRADEDERVALNAMQEFCPEGMGLSQCGWTMVLVRVIQGAWFRWRWERGQQDESNQRQLLLRKMTEAEQVSRHEAQDHVPYRKGCPVCIASQGRQRSHWRSSCPGVHSLSVDISGPFVLGTSWDVEASGRDKGGNYKYFLAGSYAIPSKFSPDSEPKDSGTKGGWENDEDGDYEPSEPGDFVPVPTSLTGELGSIDSSRLCRLLAEELCDASGEVEELRIIAAQLRRAEVAVTFAARYRDWRGVTIDVKSAFLYAPIRSDIKGTDERIIVKPPYLLVELGILKKEDRWWIRKALYGLPTSPRDWGRYRDGEFREFKIHWDGKVYQLCQLKSDDALWLARLVKDGELGEFSGILVVYVDDLAFFGPLGLCKAFIATVQAKWKTSDPEWLGATPVTFCGIELTQGPLGFRMSQAAYVRELVNRYQVTTSATVPIAKWVEPDVEDASTVEDVRAPKFSIALGQQVLGYLKGTQDYGIDVLELYTDASHSPGGDRSMQSVFIVWRGVPVAWESTRQPFTTLSSAEAELVCMTHGVQLAEAVQPLIDELLEDDSIIALLADNEAAIRSFESVSTGWRNRHLRMRAVSGRERVEAGLLRVSHLPGEYQVADL</sequence>
<protein>
    <submittedName>
        <fullName evidence="3">GIP protein</fullName>
    </submittedName>
</protein>
<evidence type="ECO:0000256" key="1">
    <source>
        <dbReference type="SAM" id="MobiDB-lite"/>
    </source>
</evidence>
<keyword evidence="4" id="KW-1185">Reference proteome</keyword>
<dbReference type="SUPFAM" id="SSF56672">
    <property type="entry name" value="DNA/RNA polymerases"/>
    <property type="match status" value="1"/>
</dbReference>
<name>A0A812TT91_9DINO</name>
<feature type="compositionally biased region" description="Acidic residues" evidence="1">
    <location>
        <begin position="267"/>
        <end position="278"/>
    </location>
</feature>
<evidence type="ECO:0000313" key="4">
    <source>
        <dbReference type="Proteomes" id="UP000601435"/>
    </source>
</evidence>
<dbReference type="Pfam" id="PF07727">
    <property type="entry name" value="RVT_2"/>
    <property type="match status" value="1"/>
</dbReference>
<evidence type="ECO:0000259" key="2">
    <source>
        <dbReference type="Pfam" id="PF07727"/>
    </source>
</evidence>
<proteinExistence type="predicted"/>
<feature type="domain" description="Reverse transcriptase Ty1/copia-type" evidence="2">
    <location>
        <begin position="333"/>
        <end position="531"/>
    </location>
</feature>
<dbReference type="Proteomes" id="UP000601435">
    <property type="component" value="Unassembled WGS sequence"/>
</dbReference>
<dbReference type="InterPro" id="IPR013103">
    <property type="entry name" value="RVT_2"/>
</dbReference>
<organism evidence="3 4">
    <name type="scientific">Symbiodinium necroappetens</name>
    <dbReference type="NCBI Taxonomy" id="1628268"/>
    <lineage>
        <taxon>Eukaryota</taxon>
        <taxon>Sar</taxon>
        <taxon>Alveolata</taxon>
        <taxon>Dinophyceae</taxon>
        <taxon>Suessiales</taxon>
        <taxon>Symbiodiniaceae</taxon>
        <taxon>Symbiodinium</taxon>
    </lineage>
</organism>
<feature type="region of interest" description="Disordered" evidence="1">
    <location>
        <begin position="251"/>
        <end position="286"/>
    </location>
</feature>
<dbReference type="EMBL" id="CAJNJA010025844">
    <property type="protein sequence ID" value="CAE7550351.1"/>
    <property type="molecule type" value="Genomic_DNA"/>
</dbReference>
<evidence type="ECO:0000313" key="3">
    <source>
        <dbReference type="EMBL" id="CAE7550351.1"/>
    </source>
</evidence>
<accession>A0A812TT91</accession>
<dbReference type="AlphaFoldDB" id="A0A812TT91"/>
<dbReference type="OrthoDB" id="1001497at2759"/>